<feature type="region of interest" description="Disordered" evidence="1">
    <location>
        <begin position="157"/>
        <end position="190"/>
    </location>
</feature>
<evidence type="ECO:0000313" key="2">
    <source>
        <dbReference type="EMBL" id="KAK1737537.1"/>
    </source>
</evidence>
<evidence type="ECO:0000256" key="1">
    <source>
        <dbReference type="SAM" id="MobiDB-lite"/>
    </source>
</evidence>
<feature type="compositionally biased region" description="Polar residues" evidence="1">
    <location>
        <begin position="134"/>
        <end position="143"/>
    </location>
</feature>
<proteinExistence type="predicted"/>
<gene>
    <name evidence="2" type="ORF">QTG54_011823</name>
</gene>
<dbReference type="EMBL" id="JATAAI010000025">
    <property type="protein sequence ID" value="KAK1737537.1"/>
    <property type="molecule type" value="Genomic_DNA"/>
</dbReference>
<sequence>MKFDSNPSKSSSSFLPAAAEDKENLKANTKNVDMRSRHVRLDELEKRLSCISGSSFMSDATSMTMEQPSEETSLYSGQQLSSVGTEVIPRVPVPMHFVPLTDQDSQWTNLHDHLQNDSSDSESDTSSSSSSSSREQTVWQGNENFDACPSLQLSVVEPSTLPTRHFEEDPLPRPRGHDKVSLEVSESLQEDDFSEDDFFSLFG</sequence>
<feature type="compositionally biased region" description="Basic and acidic residues" evidence="1">
    <location>
        <begin position="164"/>
        <end position="181"/>
    </location>
</feature>
<feature type="region of interest" description="Disordered" evidence="1">
    <location>
        <begin position="1"/>
        <end position="32"/>
    </location>
</feature>
<comment type="caution">
    <text evidence="2">The sequence shown here is derived from an EMBL/GenBank/DDBJ whole genome shotgun (WGS) entry which is preliminary data.</text>
</comment>
<reference evidence="2" key="1">
    <citation type="submission" date="2023-06" db="EMBL/GenBank/DDBJ databases">
        <title>Survivors Of The Sea: Transcriptome response of Skeletonema marinoi to long-term dormancy.</title>
        <authorList>
            <person name="Pinder M.I.M."/>
            <person name="Kourtchenko O."/>
            <person name="Robertson E.K."/>
            <person name="Larsson T."/>
            <person name="Maumus F."/>
            <person name="Osuna-Cruz C.M."/>
            <person name="Vancaester E."/>
            <person name="Stenow R."/>
            <person name="Vandepoele K."/>
            <person name="Ploug H."/>
            <person name="Bruchert V."/>
            <person name="Godhe A."/>
            <person name="Topel M."/>
        </authorList>
    </citation>
    <scope>NUCLEOTIDE SEQUENCE</scope>
    <source>
        <strain evidence="2">R05AC</strain>
    </source>
</reference>
<feature type="compositionally biased region" description="Low complexity" evidence="1">
    <location>
        <begin position="124"/>
        <end position="133"/>
    </location>
</feature>
<keyword evidence="3" id="KW-1185">Reference proteome</keyword>
<accession>A0AAD8Y182</accession>
<name>A0AAD8Y182_9STRA</name>
<dbReference type="Proteomes" id="UP001224775">
    <property type="component" value="Unassembled WGS sequence"/>
</dbReference>
<evidence type="ECO:0000313" key="3">
    <source>
        <dbReference type="Proteomes" id="UP001224775"/>
    </source>
</evidence>
<feature type="compositionally biased region" description="Low complexity" evidence="1">
    <location>
        <begin position="1"/>
        <end position="13"/>
    </location>
</feature>
<feature type="region of interest" description="Disordered" evidence="1">
    <location>
        <begin position="111"/>
        <end position="143"/>
    </location>
</feature>
<protein>
    <submittedName>
        <fullName evidence="2">Uncharacterized protein</fullName>
    </submittedName>
</protein>
<dbReference type="AlphaFoldDB" id="A0AAD8Y182"/>
<organism evidence="2 3">
    <name type="scientific">Skeletonema marinoi</name>
    <dbReference type="NCBI Taxonomy" id="267567"/>
    <lineage>
        <taxon>Eukaryota</taxon>
        <taxon>Sar</taxon>
        <taxon>Stramenopiles</taxon>
        <taxon>Ochrophyta</taxon>
        <taxon>Bacillariophyta</taxon>
        <taxon>Coscinodiscophyceae</taxon>
        <taxon>Thalassiosirophycidae</taxon>
        <taxon>Thalassiosirales</taxon>
        <taxon>Skeletonemataceae</taxon>
        <taxon>Skeletonema</taxon>
        <taxon>Skeletonema marinoi-dohrnii complex</taxon>
    </lineage>
</organism>